<dbReference type="GeneID" id="27670359"/>
<comment type="subcellular location">
    <subcellularLocation>
        <location evidence="1">Membrane</location>
        <topology evidence="1">Multi-pass membrane protein</topology>
    </subcellularLocation>
</comment>
<dbReference type="InterPro" id="IPR020846">
    <property type="entry name" value="MFS_dom"/>
</dbReference>
<dbReference type="Pfam" id="PF07690">
    <property type="entry name" value="MFS_1"/>
    <property type="match status" value="1"/>
</dbReference>
<feature type="transmembrane region" description="Helical" evidence="6">
    <location>
        <begin position="216"/>
        <end position="234"/>
    </location>
</feature>
<feature type="region of interest" description="Disordered" evidence="5">
    <location>
        <begin position="759"/>
        <end position="793"/>
    </location>
</feature>
<dbReference type="OrthoDB" id="6770063at2759"/>
<feature type="transmembrane region" description="Helical" evidence="6">
    <location>
        <begin position="163"/>
        <end position="189"/>
    </location>
</feature>
<protein>
    <recommendedName>
        <fullName evidence="7">Major facilitator superfamily (MFS) profile domain-containing protein</fullName>
    </recommendedName>
</protein>
<dbReference type="Gene3D" id="1.20.1250.20">
    <property type="entry name" value="MFS general substrate transporter like domains"/>
    <property type="match status" value="1"/>
</dbReference>
<feature type="transmembrane region" description="Helical" evidence="6">
    <location>
        <begin position="555"/>
        <end position="577"/>
    </location>
</feature>
<dbReference type="InterPro" id="IPR036259">
    <property type="entry name" value="MFS_trans_sf"/>
</dbReference>
<evidence type="ECO:0000256" key="1">
    <source>
        <dbReference type="ARBA" id="ARBA00004141"/>
    </source>
</evidence>
<dbReference type="PANTHER" id="PTHR23501:SF39">
    <property type="entry name" value="MULTIDRUG TRANSPORTER, PUTATIVE (AFU_ORTHOLOGUE AFUA_1G05010)-RELATED"/>
    <property type="match status" value="1"/>
</dbReference>
<feature type="transmembrane region" description="Helical" evidence="6">
    <location>
        <begin position="246"/>
        <end position="265"/>
    </location>
</feature>
<feature type="transmembrane region" description="Helical" evidence="6">
    <location>
        <begin position="307"/>
        <end position="329"/>
    </location>
</feature>
<keyword evidence="3 6" id="KW-1133">Transmembrane helix</keyword>
<dbReference type="AlphaFoldDB" id="A0A0F2M9H8"/>
<feature type="transmembrane region" description="Helical" evidence="6">
    <location>
        <begin position="678"/>
        <end position="701"/>
    </location>
</feature>
<feature type="domain" description="Major facilitator superfamily (MFS) profile" evidence="7">
    <location>
        <begin position="163"/>
        <end position="703"/>
    </location>
</feature>
<feature type="transmembrane region" description="Helical" evidence="6">
    <location>
        <begin position="583"/>
        <end position="602"/>
    </location>
</feature>
<evidence type="ECO:0000256" key="4">
    <source>
        <dbReference type="ARBA" id="ARBA00023136"/>
    </source>
</evidence>
<comment type="caution">
    <text evidence="8">The sequence shown here is derived from an EMBL/GenBank/DDBJ whole genome shotgun (WGS) entry which is preliminary data.</text>
</comment>
<dbReference type="PANTHER" id="PTHR23501">
    <property type="entry name" value="MAJOR FACILITATOR SUPERFAMILY"/>
    <property type="match status" value="1"/>
</dbReference>
<reference evidence="8 9" key="2">
    <citation type="journal article" date="2015" name="Eukaryot. Cell">
        <title>Asexual propagation of a virulent clone complex in a human and feline outbreak of sporotrichosis.</title>
        <authorList>
            <person name="Teixeira Mde M."/>
            <person name="Rodrigues A.M."/>
            <person name="Tsui C.K."/>
            <person name="de Almeida L.G."/>
            <person name="Van Diepeningen A.D."/>
            <person name="van den Ende B.G."/>
            <person name="Fernandes G.F."/>
            <person name="Kano R."/>
            <person name="Hamelin R.C."/>
            <person name="Lopes-Bezerra L.M."/>
            <person name="Vasconcelos A.T."/>
            <person name="de Hoog S."/>
            <person name="de Camargo Z.P."/>
            <person name="Felipe M.S."/>
        </authorList>
    </citation>
    <scope>NUCLEOTIDE SEQUENCE [LARGE SCALE GENOMIC DNA]</scope>
    <source>
        <strain evidence="8 9">1099-18</strain>
    </source>
</reference>
<evidence type="ECO:0000256" key="6">
    <source>
        <dbReference type="SAM" id="Phobius"/>
    </source>
</evidence>
<sequence>MVIFVRSKWKPTRAFSSSAPASHHPPPCEIHNTIEQRAKANNTIFERDSGHDTCLEFGRISTRNNNKAAVAVAASHPTPPPGAPSSSPSPSDAPDAGPMPLRAPATFTASSSSSATATVLATESEGATGAGAPVAATGRVDVLGRCIPCRKERLTARRYRRKVITGLILPFALQALDVTIIATALPWIATDFDLLTQSTDSLRFIPAPYLGEVSQLNWIISAFNLTSAAFIPFWGQAADIFGRHTAIQAALVIMMVGSALCTAAPKSTFAVLLLGRAIQGLGCAGLNVVVRVILLDRVSLRENAKNWSIFSFTAGMSYGVGPVVGGALTNVNWRWCFAVNLPICVAALALIYIILRPELLGPQTQEHSSNSPLPEATAGRSRPDSSDHFEPPSVRSGPVRPCMSSLPTRLSTPIISRIASIDIGGQLLFLFGLGLLILSLTWAGATYGWATAAVLVPLFAGLVLVAAFVGYERFMAPGRLFSRMWPHQKPMLTWTLFGSKDIGLLFYINFATGAAMYSLYGPTYAGTQLLFYTPGLGIGVYLSMYFLNGWPRSTFVPLMLGSIVEAVGVGILAWALWNGHLPAIFGMMALTGVGTGLRLMPASLHAVGLFPQHVATVVSLMAVALPLGGTLAITVMAAVFNNTSGIASSSPLRTVKTLNELPPDALADVVNRAKMGIVWAYVAITPFMITCVITALFLGNVQIAKDAAKRGKAVKAKSVVSSPSPSPMPAKNGSERSKNDGGRIVRGVYLLAKLRGRTGLQQDEESHGSRNNMQSRRHEGGHSLPPAMITRAAPREKTIQAFVEL</sequence>
<accession>A0A0F2M9H8</accession>
<evidence type="ECO:0000313" key="9">
    <source>
        <dbReference type="Proteomes" id="UP000033710"/>
    </source>
</evidence>
<gene>
    <name evidence="8" type="ORF">SPSK_08486</name>
</gene>
<feature type="transmembrane region" description="Helical" evidence="6">
    <location>
        <begin position="529"/>
        <end position="548"/>
    </location>
</feature>
<feature type="transmembrane region" description="Helical" evidence="6">
    <location>
        <begin position="427"/>
        <end position="445"/>
    </location>
</feature>
<dbReference type="Proteomes" id="UP000033710">
    <property type="component" value="Unassembled WGS sequence"/>
</dbReference>
<dbReference type="PROSITE" id="PS50850">
    <property type="entry name" value="MFS"/>
    <property type="match status" value="1"/>
</dbReference>
<dbReference type="KEGG" id="ssck:SPSK_08486"/>
<evidence type="ECO:0000256" key="2">
    <source>
        <dbReference type="ARBA" id="ARBA00022692"/>
    </source>
</evidence>
<feature type="transmembrane region" description="Helical" evidence="6">
    <location>
        <begin position="335"/>
        <end position="355"/>
    </location>
</feature>
<dbReference type="EMBL" id="AXCR01000007">
    <property type="protein sequence ID" value="KJR85450.1"/>
    <property type="molecule type" value="Genomic_DNA"/>
</dbReference>
<feature type="transmembrane region" description="Helical" evidence="6">
    <location>
        <begin position="614"/>
        <end position="640"/>
    </location>
</feature>
<feature type="compositionally biased region" description="Basic and acidic residues" evidence="5">
    <location>
        <begin position="381"/>
        <end position="390"/>
    </location>
</feature>
<reference evidence="8 9" key="1">
    <citation type="journal article" date="2014" name="BMC Genomics">
        <title>Comparative genomics of the major fungal agents of human and animal Sporotrichosis: Sporothrix schenckii and Sporothrix brasiliensis.</title>
        <authorList>
            <person name="Teixeira M.M."/>
            <person name="de Almeida L.G."/>
            <person name="Kubitschek-Barreira P."/>
            <person name="Alves F.L."/>
            <person name="Kioshima E.S."/>
            <person name="Abadio A.K."/>
            <person name="Fernandes L."/>
            <person name="Derengowski L.S."/>
            <person name="Ferreira K.S."/>
            <person name="Souza R.C."/>
            <person name="Ruiz J.C."/>
            <person name="de Andrade N.C."/>
            <person name="Paes H.C."/>
            <person name="Nicola A.M."/>
            <person name="Albuquerque P."/>
            <person name="Gerber A.L."/>
            <person name="Martins V.P."/>
            <person name="Peconick L.D."/>
            <person name="Neto A.V."/>
            <person name="Chaucanez C.B."/>
            <person name="Silva P.A."/>
            <person name="Cunha O.L."/>
            <person name="de Oliveira F.F."/>
            <person name="dos Santos T.C."/>
            <person name="Barros A.L."/>
            <person name="Soares M.A."/>
            <person name="de Oliveira L.M."/>
            <person name="Marini M.M."/>
            <person name="Villalobos-Duno H."/>
            <person name="Cunha M.M."/>
            <person name="de Hoog S."/>
            <person name="da Silveira J.F."/>
            <person name="Henrissat B."/>
            <person name="Nino-Vega G.A."/>
            <person name="Cisalpino P.S."/>
            <person name="Mora-Montes H.M."/>
            <person name="Almeida S.R."/>
            <person name="Stajich J.E."/>
            <person name="Lopes-Bezerra L.M."/>
            <person name="Vasconcelos A.T."/>
            <person name="Felipe M.S."/>
        </authorList>
    </citation>
    <scope>NUCLEOTIDE SEQUENCE [LARGE SCALE GENOMIC DNA]</scope>
    <source>
        <strain evidence="8 9">1099-18</strain>
    </source>
</reference>
<evidence type="ECO:0000313" key="8">
    <source>
        <dbReference type="EMBL" id="KJR85450.1"/>
    </source>
</evidence>
<organism evidence="8 9">
    <name type="scientific">Sporothrix schenckii 1099-18</name>
    <dbReference type="NCBI Taxonomy" id="1397361"/>
    <lineage>
        <taxon>Eukaryota</taxon>
        <taxon>Fungi</taxon>
        <taxon>Dikarya</taxon>
        <taxon>Ascomycota</taxon>
        <taxon>Pezizomycotina</taxon>
        <taxon>Sordariomycetes</taxon>
        <taxon>Sordariomycetidae</taxon>
        <taxon>Ophiostomatales</taxon>
        <taxon>Ophiostomataceae</taxon>
        <taxon>Sporothrix</taxon>
    </lineage>
</organism>
<feature type="region of interest" description="Disordered" evidence="5">
    <location>
        <begin position="714"/>
        <end position="741"/>
    </location>
</feature>
<feature type="transmembrane region" description="Helical" evidence="6">
    <location>
        <begin position="451"/>
        <end position="471"/>
    </location>
</feature>
<evidence type="ECO:0000259" key="7">
    <source>
        <dbReference type="PROSITE" id="PS50850"/>
    </source>
</evidence>
<dbReference type="SUPFAM" id="SSF103473">
    <property type="entry name" value="MFS general substrate transporter"/>
    <property type="match status" value="2"/>
</dbReference>
<proteinExistence type="predicted"/>
<keyword evidence="2 6" id="KW-0812">Transmembrane</keyword>
<dbReference type="GO" id="GO:0022857">
    <property type="term" value="F:transmembrane transporter activity"/>
    <property type="evidence" value="ECO:0007669"/>
    <property type="project" value="InterPro"/>
</dbReference>
<feature type="compositionally biased region" description="Low complexity" evidence="5">
    <location>
        <begin position="84"/>
        <end position="112"/>
    </location>
</feature>
<evidence type="ECO:0000256" key="5">
    <source>
        <dbReference type="SAM" id="MobiDB-lite"/>
    </source>
</evidence>
<feature type="region of interest" description="Disordered" evidence="5">
    <location>
        <begin position="69"/>
        <end position="112"/>
    </location>
</feature>
<feature type="region of interest" description="Disordered" evidence="5">
    <location>
        <begin position="365"/>
        <end position="404"/>
    </location>
</feature>
<dbReference type="RefSeq" id="XP_016588126.1">
    <property type="nucleotide sequence ID" value="XM_016735082.1"/>
</dbReference>
<dbReference type="GO" id="GO:0005886">
    <property type="term" value="C:plasma membrane"/>
    <property type="evidence" value="ECO:0007669"/>
    <property type="project" value="TreeGrafter"/>
</dbReference>
<dbReference type="VEuPathDB" id="FungiDB:SPSK_08486"/>
<keyword evidence="4 6" id="KW-0472">Membrane</keyword>
<name>A0A0F2M9H8_SPOSC</name>
<evidence type="ECO:0000256" key="3">
    <source>
        <dbReference type="ARBA" id="ARBA00022989"/>
    </source>
</evidence>
<dbReference type="InterPro" id="IPR011701">
    <property type="entry name" value="MFS"/>
</dbReference>
<feature type="transmembrane region" description="Helical" evidence="6">
    <location>
        <begin position="277"/>
        <end position="295"/>
    </location>
</feature>
<feature type="transmembrane region" description="Helical" evidence="6">
    <location>
        <begin position="492"/>
        <end position="517"/>
    </location>
</feature>